<accession>A0ABU7A1N0</accession>
<gene>
    <name evidence="1" type="ORF">ATANTOWER_008255</name>
</gene>
<protein>
    <submittedName>
        <fullName evidence="1">Uncharacterized protein</fullName>
    </submittedName>
</protein>
<keyword evidence="2" id="KW-1185">Reference proteome</keyword>
<evidence type="ECO:0000313" key="1">
    <source>
        <dbReference type="EMBL" id="MED6231785.1"/>
    </source>
</evidence>
<dbReference type="InterPro" id="IPR039737">
    <property type="entry name" value="INPP5A"/>
</dbReference>
<dbReference type="PANTHER" id="PTHR12997">
    <property type="entry name" value="TYPE I INOSITOL-1,4,5-TRISPHOSPHATE 5-PHOSPHATASE"/>
    <property type="match status" value="1"/>
</dbReference>
<dbReference type="PANTHER" id="PTHR12997:SF9">
    <property type="entry name" value="INOSITOL-POLYPHOSPHATE 5-PHOSPHATASE"/>
    <property type="match status" value="1"/>
</dbReference>
<dbReference type="EMBL" id="JAHUTI010000199">
    <property type="protein sequence ID" value="MED6231785.1"/>
    <property type="molecule type" value="Genomic_DNA"/>
</dbReference>
<sequence>MEEKPEVTLFTCLEHYTLFGLKQTIQKYKPQFIALHFQEVGGKDYMVNMDKAESFFCTIESSEEMKEFDRSCIYVDTEFQTEDSFTVGNLLVRGIPVCFHKVELSST</sequence>
<reference evidence="1 2" key="1">
    <citation type="submission" date="2021-07" db="EMBL/GenBank/DDBJ databases">
        <authorList>
            <person name="Palmer J.M."/>
        </authorList>
    </citation>
    <scope>NUCLEOTIDE SEQUENCE [LARGE SCALE GENOMIC DNA]</scope>
    <source>
        <strain evidence="1 2">AT_MEX2019</strain>
        <tissue evidence="1">Muscle</tissue>
    </source>
</reference>
<proteinExistence type="predicted"/>
<name>A0ABU7A1N0_9TELE</name>
<comment type="caution">
    <text evidence="1">The sequence shown here is derived from an EMBL/GenBank/DDBJ whole genome shotgun (WGS) entry which is preliminary data.</text>
</comment>
<evidence type="ECO:0000313" key="2">
    <source>
        <dbReference type="Proteomes" id="UP001345963"/>
    </source>
</evidence>
<organism evidence="1 2">
    <name type="scientific">Ataeniobius toweri</name>
    <dbReference type="NCBI Taxonomy" id="208326"/>
    <lineage>
        <taxon>Eukaryota</taxon>
        <taxon>Metazoa</taxon>
        <taxon>Chordata</taxon>
        <taxon>Craniata</taxon>
        <taxon>Vertebrata</taxon>
        <taxon>Euteleostomi</taxon>
        <taxon>Actinopterygii</taxon>
        <taxon>Neopterygii</taxon>
        <taxon>Teleostei</taxon>
        <taxon>Neoteleostei</taxon>
        <taxon>Acanthomorphata</taxon>
        <taxon>Ovalentaria</taxon>
        <taxon>Atherinomorphae</taxon>
        <taxon>Cyprinodontiformes</taxon>
        <taxon>Goodeidae</taxon>
        <taxon>Ataeniobius</taxon>
    </lineage>
</organism>
<dbReference type="Proteomes" id="UP001345963">
    <property type="component" value="Unassembled WGS sequence"/>
</dbReference>